<dbReference type="Proteomes" id="UP001442494">
    <property type="component" value="Unassembled WGS sequence"/>
</dbReference>
<evidence type="ECO:0000313" key="1">
    <source>
        <dbReference type="EMBL" id="MEP0865919.1"/>
    </source>
</evidence>
<proteinExistence type="predicted"/>
<gene>
    <name evidence="1" type="ORF">NDI37_15740</name>
</gene>
<name>A0ABV0JR24_9CYAN</name>
<comment type="caution">
    <text evidence="1">The sequence shown here is derived from an EMBL/GenBank/DDBJ whole genome shotgun (WGS) entry which is preliminary data.</text>
</comment>
<organism evidence="1 2">
    <name type="scientific">Funiculus sociatus GB2-A5</name>
    <dbReference type="NCBI Taxonomy" id="2933946"/>
    <lineage>
        <taxon>Bacteria</taxon>
        <taxon>Bacillati</taxon>
        <taxon>Cyanobacteriota</taxon>
        <taxon>Cyanophyceae</taxon>
        <taxon>Coleofasciculales</taxon>
        <taxon>Coleofasciculaceae</taxon>
        <taxon>Funiculus</taxon>
    </lineage>
</organism>
<dbReference type="EMBL" id="JAMPKK010000034">
    <property type="protein sequence ID" value="MEP0865919.1"/>
    <property type="molecule type" value="Genomic_DNA"/>
</dbReference>
<sequence length="162" mass="17699">MAAIEIGVAEVGFSVDATSEDFVSPVSTPKVTASEIFFSPSVLSNQFFSIHNSTPQTINNINNSATQIWSNLLTPQFPLDITLLFTDLPTGQLAEATITDFDSKGRPNGGTLLIDHNANGIGWYIDPTPLDNSEFNQPLVDTVRSLDRVVRSPLVKLKQYLM</sequence>
<keyword evidence="2" id="KW-1185">Reference proteome</keyword>
<dbReference type="RefSeq" id="WP_242019250.1">
    <property type="nucleotide sequence ID" value="NZ_JAMPKK010000034.1"/>
</dbReference>
<evidence type="ECO:0000313" key="2">
    <source>
        <dbReference type="Proteomes" id="UP001442494"/>
    </source>
</evidence>
<accession>A0ABV0JR24</accession>
<protein>
    <submittedName>
        <fullName evidence="1">Uncharacterized protein</fullName>
    </submittedName>
</protein>
<reference evidence="1 2" key="1">
    <citation type="submission" date="2022-04" db="EMBL/GenBank/DDBJ databases">
        <title>Positive selection, recombination, and allopatry shape intraspecific diversity of widespread and dominant cyanobacteria.</title>
        <authorList>
            <person name="Wei J."/>
            <person name="Shu W."/>
            <person name="Hu C."/>
        </authorList>
    </citation>
    <scope>NUCLEOTIDE SEQUENCE [LARGE SCALE GENOMIC DNA]</scope>
    <source>
        <strain evidence="1 2">GB2-A5</strain>
    </source>
</reference>